<dbReference type="InterPro" id="IPR013159">
    <property type="entry name" value="DnaA_C"/>
</dbReference>
<keyword evidence="3" id="KW-1185">Reference proteome</keyword>
<sequence length="153" mass="16964">MSISIATVMAEVGRAHGVTVEALRSDDKHAALCWPRHVAMWLARELTSKSLVQIARQFGRADHTTVRNAILRVERGREADADVRTETDELRHRIAGSLAATKVNELAEELLAKRPADRSVSGQLVGLLCTEILRLQGELSRSQPHQMKETAHD</sequence>
<comment type="caution">
    <text evidence="2">The sequence shown here is derived from an EMBL/GenBank/DDBJ whole genome shotgun (WGS) entry which is preliminary data.</text>
</comment>
<dbReference type="InterPro" id="IPR010921">
    <property type="entry name" value="Trp_repressor/repl_initiator"/>
</dbReference>
<dbReference type="Pfam" id="PF08299">
    <property type="entry name" value="Bac_DnaA_C"/>
    <property type="match status" value="1"/>
</dbReference>
<dbReference type="EMBL" id="JACHKA010000001">
    <property type="protein sequence ID" value="MBB5987408.1"/>
    <property type="molecule type" value="Genomic_DNA"/>
</dbReference>
<evidence type="ECO:0000313" key="2">
    <source>
        <dbReference type="EMBL" id="MBB5987408.1"/>
    </source>
</evidence>
<dbReference type="CDD" id="cd06571">
    <property type="entry name" value="Bac_DnaA_C"/>
    <property type="match status" value="1"/>
</dbReference>
<feature type="domain" description="Chromosomal replication initiator DnaA C-terminal" evidence="1">
    <location>
        <begin position="4"/>
        <end position="73"/>
    </location>
</feature>
<proteinExistence type="predicted"/>
<organism evidence="2 3">
    <name type="scientific">Sphingobium lignivorans</name>
    <dbReference type="NCBI Taxonomy" id="2735886"/>
    <lineage>
        <taxon>Bacteria</taxon>
        <taxon>Pseudomonadati</taxon>
        <taxon>Pseudomonadota</taxon>
        <taxon>Alphaproteobacteria</taxon>
        <taxon>Sphingomonadales</taxon>
        <taxon>Sphingomonadaceae</taxon>
        <taxon>Sphingobium</taxon>
    </lineage>
</organism>
<accession>A0ABR6NJE9</accession>
<dbReference type="PANTHER" id="PTHR30050">
    <property type="entry name" value="CHROMOSOMAL REPLICATION INITIATOR PROTEIN DNAA"/>
    <property type="match status" value="1"/>
</dbReference>
<name>A0ABR6NJE9_9SPHN</name>
<dbReference type="PANTHER" id="PTHR30050:SF2">
    <property type="entry name" value="CHROMOSOMAL REPLICATION INITIATOR PROTEIN DNAA"/>
    <property type="match status" value="1"/>
</dbReference>
<gene>
    <name evidence="2" type="ORF">HNP60_003382</name>
</gene>
<evidence type="ECO:0000259" key="1">
    <source>
        <dbReference type="SMART" id="SM00760"/>
    </source>
</evidence>
<evidence type="ECO:0000313" key="3">
    <source>
        <dbReference type="Proteomes" id="UP001138540"/>
    </source>
</evidence>
<dbReference type="SUPFAM" id="SSF48295">
    <property type="entry name" value="TrpR-like"/>
    <property type="match status" value="1"/>
</dbReference>
<dbReference type="RefSeq" id="WP_184155918.1">
    <property type="nucleotide sequence ID" value="NZ_JACHKA010000001.1"/>
</dbReference>
<protein>
    <recommendedName>
        <fullName evidence="1">Chromosomal replication initiator DnaA C-terminal domain-containing protein</fullName>
    </recommendedName>
</protein>
<dbReference type="Gene3D" id="1.10.1750.10">
    <property type="match status" value="1"/>
</dbReference>
<dbReference type="SMART" id="SM00760">
    <property type="entry name" value="Bac_DnaA_C"/>
    <property type="match status" value="1"/>
</dbReference>
<reference evidence="2 3" key="1">
    <citation type="submission" date="2020-08" db="EMBL/GenBank/DDBJ databases">
        <title>Exploring microbial biodiversity for novel pathways involved in the catabolism of aromatic compounds derived from lignin.</title>
        <authorList>
            <person name="Elkins J."/>
        </authorList>
    </citation>
    <scope>NUCLEOTIDE SEQUENCE [LARGE SCALE GENOMIC DNA]</scope>
    <source>
        <strain evidence="2 3">B1D3A</strain>
    </source>
</reference>
<dbReference type="Proteomes" id="UP001138540">
    <property type="component" value="Unassembled WGS sequence"/>
</dbReference>